<dbReference type="EMBL" id="LGRX02003078">
    <property type="protein sequence ID" value="KAK3283005.1"/>
    <property type="molecule type" value="Genomic_DNA"/>
</dbReference>
<evidence type="ECO:0000259" key="2">
    <source>
        <dbReference type="Pfam" id="PF20209"/>
    </source>
</evidence>
<comment type="caution">
    <text evidence="3">The sequence shown here is derived from an EMBL/GenBank/DDBJ whole genome shotgun (WGS) entry which is preliminary data.</text>
</comment>
<reference evidence="3 4" key="1">
    <citation type="journal article" date="2015" name="Genome Biol. Evol.">
        <title>Comparative Genomics of a Bacterivorous Green Alga Reveals Evolutionary Causalities and Consequences of Phago-Mixotrophic Mode of Nutrition.</title>
        <authorList>
            <person name="Burns J.A."/>
            <person name="Paasch A."/>
            <person name="Narechania A."/>
            <person name="Kim E."/>
        </authorList>
    </citation>
    <scope>NUCLEOTIDE SEQUENCE [LARGE SCALE GENOMIC DNA]</scope>
    <source>
        <strain evidence="3 4">PLY_AMNH</strain>
    </source>
</reference>
<proteinExistence type="predicted"/>
<protein>
    <recommendedName>
        <fullName evidence="2">DUF6570 domain-containing protein</fullName>
    </recommendedName>
</protein>
<evidence type="ECO:0000313" key="4">
    <source>
        <dbReference type="Proteomes" id="UP001190700"/>
    </source>
</evidence>
<feature type="compositionally biased region" description="Polar residues" evidence="1">
    <location>
        <begin position="40"/>
        <end position="67"/>
    </location>
</feature>
<dbReference type="Proteomes" id="UP001190700">
    <property type="component" value="Unassembled WGS sequence"/>
</dbReference>
<feature type="compositionally biased region" description="Polar residues" evidence="1">
    <location>
        <begin position="1"/>
        <end position="20"/>
    </location>
</feature>
<sequence length="435" mass="48383">MQGNQHATGSHPSMQGNQHATGPHPSMQGNQHVAGPHPSMQGNQHATGPHPSTQGNQHASGGQTSRSGNHRAVRNPNQHDDTDVEDLLVNKILHEEHPIKVEDQRVAYTNARSRLCDASTVVVCSVCDELVAIRDADHLMPLVDEPPLSWWNLLSVDTYLAPLVIAEADDPELLIKQYRLPEFGNINSAWHQLLLSPRGVVREGRDSSADSFFARACDNCFHCLNDLGKVPTYAIANGFAIGTPPSEWQPGGDTTISHAEWKLLSPCISFMYVKKERVVPRTERNDLLHLNRPRLVGHGTCFQVGPAVLVNALPQPNPQVFVHLAGPYTPEEKAVATQPIVVRPEHLQYLFERLRMCNQDFADISWMVRDDYDMQIADPNSGEDDLRFISEALLESQPVVTGREHEINSHPDAAIMRHGQMMRIVDDEEEQGMVC</sequence>
<dbReference type="InterPro" id="IPR046700">
    <property type="entry name" value="DUF6570"/>
</dbReference>
<evidence type="ECO:0000313" key="3">
    <source>
        <dbReference type="EMBL" id="KAK3283005.1"/>
    </source>
</evidence>
<gene>
    <name evidence="3" type="ORF">CYMTET_9281</name>
</gene>
<organism evidence="3 4">
    <name type="scientific">Cymbomonas tetramitiformis</name>
    <dbReference type="NCBI Taxonomy" id="36881"/>
    <lineage>
        <taxon>Eukaryota</taxon>
        <taxon>Viridiplantae</taxon>
        <taxon>Chlorophyta</taxon>
        <taxon>Pyramimonadophyceae</taxon>
        <taxon>Pyramimonadales</taxon>
        <taxon>Pyramimonadaceae</taxon>
        <taxon>Cymbomonas</taxon>
    </lineage>
</organism>
<keyword evidence="4" id="KW-1185">Reference proteome</keyword>
<name>A0AAE0GRS7_9CHLO</name>
<dbReference type="AlphaFoldDB" id="A0AAE0GRS7"/>
<feature type="region of interest" description="Disordered" evidence="1">
    <location>
        <begin position="1"/>
        <end position="83"/>
    </location>
</feature>
<accession>A0AAE0GRS7</accession>
<evidence type="ECO:0000256" key="1">
    <source>
        <dbReference type="SAM" id="MobiDB-lite"/>
    </source>
</evidence>
<feature type="domain" description="DUF6570" evidence="2">
    <location>
        <begin position="228"/>
        <end position="365"/>
    </location>
</feature>
<dbReference type="Pfam" id="PF20209">
    <property type="entry name" value="DUF6570"/>
    <property type="match status" value="1"/>
</dbReference>